<organism evidence="2 3">
    <name type="scientific">Vagococcus salmoninarum</name>
    <dbReference type="NCBI Taxonomy" id="2739"/>
    <lineage>
        <taxon>Bacteria</taxon>
        <taxon>Bacillati</taxon>
        <taxon>Bacillota</taxon>
        <taxon>Bacilli</taxon>
        <taxon>Lactobacillales</taxon>
        <taxon>Enterococcaceae</taxon>
        <taxon>Vagococcus</taxon>
    </lineage>
</organism>
<keyword evidence="1" id="KW-1133">Transmembrane helix</keyword>
<gene>
    <name evidence="2" type="ORF">CBF35_12470</name>
</gene>
<comment type="caution">
    <text evidence="2">The sequence shown here is derived from an EMBL/GenBank/DDBJ whole genome shotgun (WGS) entry which is preliminary data.</text>
</comment>
<keyword evidence="3" id="KW-1185">Reference proteome</keyword>
<sequence length="108" mass="12274">MLEEKKNEGYILLESSLAFFITTGLILLMLPLLLFFREKQEQGRQELEVYRFFSELAENPVAADKTSGGQLLVGEVVQVDDNIQSLKIETGVTTYEVEVVSEVRDEED</sequence>
<proteinExistence type="predicted"/>
<protein>
    <submittedName>
        <fullName evidence="2">Uncharacterized protein</fullName>
    </submittedName>
</protein>
<dbReference type="RefSeq" id="WP_126781607.1">
    <property type="nucleotide sequence ID" value="NZ_NGJU01000020.1"/>
</dbReference>
<name>A0A429ZH84_9ENTE</name>
<dbReference type="EMBL" id="NGJU01000020">
    <property type="protein sequence ID" value="RST93083.1"/>
    <property type="molecule type" value="Genomic_DNA"/>
</dbReference>
<evidence type="ECO:0000313" key="2">
    <source>
        <dbReference type="EMBL" id="RST93083.1"/>
    </source>
</evidence>
<evidence type="ECO:0000256" key="1">
    <source>
        <dbReference type="SAM" id="Phobius"/>
    </source>
</evidence>
<dbReference type="GeneID" id="98569156"/>
<keyword evidence="1" id="KW-0812">Transmembrane</keyword>
<keyword evidence="1" id="KW-0472">Membrane</keyword>
<feature type="transmembrane region" description="Helical" evidence="1">
    <location>
        <begin position="17"/>
        <end position="36"/>
    </location>
</feature>
<reference evidence="2 3" key="1">
    <citation type="submission" date="2017-05" db="EMBL/GenBank/DDBJ databases">
        <title>Vagococcus spp. assemblies.</title>
        <authorList>
            <person name="Gulvik C.A."/>
        </authorList>
    </citation>
    <scope>NUCLEOTIDE SEQUENCE [LARGE SCALE GENOMIC DNA]</scope>
    <source>
        <strain evidence="2 3">NCFB 2777</strain>
    </source>
</reference>
<evidence type="ECO:0000313" key="3">
    <source>
        <dbReference type="Proteomes" id="UP000287239"/>
    </source>
</evidence>
<dbReference type="Proteomes" id="UP000287239">
    <property type="component" value="Unassembled WGS sequence"/>
</dbReference>
<dbReference type="AlphaFoldDB" id="A0A429ZH84"/>
<accession>A0A429ZH84</accession>